<proteinExistence type="predicted"/>
<dbReference type="OMA" id="ASFTCYT"/>
<dbReference type="AlphaFoldDB" id="A0A0N0P4D2"/>
<name>A0A0N0P4D2_LEPSE</name>
<feature type="region of interest" description="Disordered" evidence="1">
    <location>
        <begin position="1"/>
        <end position="36"/>
    </location>
</feature>
<accession>A0A0N0P4D2</accession>
<feature type="compositionally biased region" description="Low complexity" evidence="1">
    <location>
        <begin position="16"/>
        <end position="25"/>
    </location>
</feature>
<sequence length="567" mass="62502">MPESHEQLRASRRQRASPSISTPVAVPSPAPALPGSESTRHCGVFLYINGLLCRTADSTGEFRPCDVFGGVDRVPVCTSFPVPTLVKDGEQSVLPRDAAGTEKGAVAFESDCPIFNTFGVLTGGVLIDPFNETFADYTQTTPYTVMGIKSSGRNALVLPEEHPSDAEEVRNANELAFRRGDFARIRPESAVTLCTSELTLPPPAPVLSASSSIVKQTARCPALRRYRFYVSTAMVDEWYDKLAIPSGVTPKEAEGHKRTWQDAEAFRQRLMNDSVSRSLEPQNFFPPAIPFLYRERGAPVRVKPEEERAGVGSPLGGSTIDAESDGGLVDVSLPGVRSAASAFVCYSGQPRFSTDGLNPSRPTAREQRTPPLPVRLRKRLRPYTSAEYTRGQSRRMLEQRNAQDYSTESLWDGAASDNRGGHDTKEYFLVPYSSDHPRAAAFCLFQTYFNHLGLLCNGTRVTGETEASSVRELPRGGRHEWGLCPDEEYTVEAEVHRKRRITRALWSNAEKSFPGGSRWSTTGGNHRVVSAAFTALMTSNRDALLERIHALHLHLRRLCEEAPTSIQ</sequence>
<comment type="caution">
    <text evidence="2">The sequence shown here is derived from an EMBL/GenBank/DDBJ whole genome shotgun (WGS) entry which is preliminary data.</text>
</comment>
<reference evidence="2 3" key="1">
    <citation type="journal article" date="2015" name="PLoS Pathog.">
        <title>Leptomonas seymouri: Adaptations to the Dixenous Life Cycle Analyzed by Genome Sequencing, Transcriptome Profiling and Co-infection with Leishmania donovani.</title>
        <authorList>
            <person name="Kraeva N."/>
            <person name="Butenko A."/>
            <person name="Hlavacova J."/>
            <person name="Kostygov A."/>
            <person name="Myskova J."/>
            <person name="Grybchuk D."/>
            <person name="Lestinova T."/>
            <person name="Votypka J."/>
            <person name="Volf P."/>
            <person name="Opperdoes F."/>
            <person name="Flegontov P."/>
            <person name="Lukes J."/>
            <person name="Yurchenko V."/>
        </authorList>
    </citation>
    <scope>NUCLEOTIDE SEQUENCE [LARGE SCALE GENOMIC DNA]</scope>
    <source>
        <strain evidence="2 3">ATCC 30220</strain>
    </source>
</reference>
<organism evidence="2 3">
    <name type="scientific">Leptomonas seymouri</name>
    <dbReference type="NCBI Taxonomy" id="5684"/>
    <lineage>
        <taxon>Eukaryota</taxon>
        <taxon>Discoba</taxon>
        <taxon>Euglenozoa</taxon>
        <taxon>Kinetoplastea</taxon>
        <taxon>Metakinetoplastina</taxon>
        <taxon>Trypanosomatida</taxon>
        <taxon>Trypanosomatidae</taxon>
        <taxon>Leishmaniinae</taxon>
        <taxon>Leptomonas</taxon>
    </lineage>
</organism>
<evidence type="ECO:0000313" key="2">
    <source>
        <dbReference type="EMBL" id="KPI84697.1"/>
    </source>
</evidence>
<keyword evidence="3" id="KW-1185">Reference proteome</keyword>
<protein>
    <submittedName>
        <fullName evidence="2">Uncharacterized protein</fullName>
    </submittedName>
</protein>
<dbReference type="VEuPathDB" id="TriTrypDB:Lsey_0238_0030"/>
<evidence type="ECO:0000313" key="3">
    <source>
        <dbReference type="Proteomes" id="UP000038009"/>
    </source>
</evidence>
<dbReference type="EMBL" id="LJSK01000238">
    <property type="protein sequence ID" value="KPI84697.1"/>
    <property type="molecule type" value="Genomic_DNA"/>
</dbReference>
<dbReference type="Proteomes" id="UP000038009">
    <property type="component" value="Unassembled WGS sequence"/>
</dbReference>
<gene>
    <name evidence="2" type="ORF">ABL78_6243</name>
</gene>
<dbReference type="OrthoDB" id="272873at2759"/>
<evidence type="ECO:0000256" key="1">
    <source>
        <dbReference type="SAM" id="MobiDB-lite"/>
    </source>
</evidence>